<proteinExistence type="predicted"/>
<feature type="transmembrane region" description="Helical" evidence="1">
    <location>
        <begin position="50"/>
        <end position="73"/>
    </location>
</feature>
<evidence type="ECO:0000313" key="2">
    <source>
        <dbReference type="EMBL" id="ABE56831.1"/>
    </source>
</evidence>
<keyword evidence="1" id="KW-0812">Transmembrane</keyword>
<dbReference type="Proteomes" id="UP000001982">
    <property type="component" value="Chromosome"/>
</dbReference>
<reference evidence="2 3" key="1">
    <citation type="submission" date="2006-03" db="EMBL/GenBank/DDBJ databases">
        <title>Complete sequence of Shewanella denitrificans OS217.</title>
        <authorList>
            <consortium name="US DOE Joint Genome Institute"/>
            <person name="Copeland A."/>
            <person name="Lucas S."/>
            <person name="Lapidus A."/>
            <person name="Barry K."/>
            <person name="Detter J.C."/>
            <person name="Glavina del Rio T."/>
            <person name="Hammon N."/>
            <person name="Israni S."/>
            <person name="Dalin E."/>
            <person name="Tice H."/>
            <person name="Pitluck S."/>
            <person name="Brettin T."/>
            <person name="Bruce D."/>
            <person name="Han C."/>
            <person name="Tapia R."/>
            <person name="Gilna P."/>
            <person name="Kiss H."/>
            <person name="Schmutz J."/>
            <person name="Larimer F."/>
            <person name="Land M."/>
            <person name="Hauser L."/>
            <person name="Kyrpides N."/>
            <person name="Lykidis A."/>
            <person name="Richardson P."/>
        </authorList>
    </citation>
    <scope>NUCLEOTIDE SEQUENCE [LARGE SCALE GENOMIC DNA]</scope>
    <source>
        <strain evidence="3">OS217 / ATCC BAA-1090 / DSM 15013</strain>
    </source>
</reference>
<evidence type="ECO:0000313" key="3">
    <source>
        <dbReference type="Proteomes" id="UP000001982"/>
    </source>
</evidence>
<protein>
    <recommendedName>
        <fullName evidence="4">DUF3995 domain-containing protein</fullName>
    </recommendedName>
</protein>
<evidence type="ECO:0000256" key="1">
    <source>
        <dbReference type="SAM" id="Phobius"/>
    </source>
</evidence>
<dbReference type="OrthoDB" id="5457135at2"/>
<dbReference type="RefSeq" id="WP_011497971.1">
    <property type="nucleotide sequence ID" value="NC_007954.1"/>
</dbReference>
<dbReference type="KEGG" id="sdn:Sden_3556"/>
<keyword evidence="1" id="KW-0472">Membrane</keyword>
<dbReference type="eggNOG" id="ENOG50303H9">
    <property type="taxonomic scope" value="Bacteria"/>
</dbReference>
<dbReference type="EMBL" id="CP000302">
    <property type="protein sequence ID" value="ABE56831.1"/>
    <property type="molecule type" value="Genomic_DNA"/>
</dbReference>
<accession>Q12I95</accession>
<dbReference type="STRING" id="318161.Sden_3556"/>
<evidence type="ECO:0008006" key="4">
    <source>
        <dbReference type="Google" id="ProtNLM"/>
    </source>
</evidence>
<feature type="transmembrane region" description="Helical" evidence="1">
    <location>
        <begin position="119"/>
        <end position="141"/>
    </location>
</feature>
<dbReference type="AlphaFoldDB" id="Q12I95"/>
<keyword evidence="1" id="KW-1133">Transmembrane helix</keyword>
<feature type="transmembrane region" description="Helical" evidence="1">
    <location>
        <begin position="85"/>
        <end position="107"/>
    </location>
</feature>
<keyword evidence="3" id="KW-1185">Reference proteome</keyword>
<gene>
    <name evidence="2" type="ordered locus">Sden_3556</name>
</gene>
<dbReference type="HOGENOM" id="CLU_145285_0_0_6"/>
<name>Q12I95_SHEDO</name>
<sequence length="152" mass="16606">MKPKNNKPLLVGALLCAIAALLHVGCIVFGGDWYRFFGAGEAMASMAEQGLWYPSIVTAVIVGILLIWSLYGLSGAGVIKRLPLTKLALVIISSIFLLRGVSFVGLMPLFPYKESENSLTFWVISSGICLFIGSLFAIGTYQQWSRWVSDKQ</sequence>
<organism evidence="2 3">
    <name type="scientific">Shewanella denitrificans (strain OS217 / ATCC BAA-1090 / DSM 15013)</name>
    <dbReference type="NCBI Taxonomy" id="318161"/>
    <lineage>
        <taxon>Bacteria</taxon>
        <taxon>Pseudomonadati</taxon>
        <taxon>Pseudomonadota</taxon>
        <taxon>Gammaproteobacteria</taxon>
        <taxon>Alteromonadales</taxon>
        <taxon>Shewanellaceae</taxon>
        <taxon>Shewanella</taxon>
    </lineage>
</organism>